<dbReference type="AlphaFoldDB" id="A0A9D1QDK9"/>
<protein>
    <submittedName>
        <fullName evidence="3">DUF2807 domain-containing protein</fullName>
    </submittedName>
</protein>
<proteinExistence type="predicted"/>
<reference evidence="3" key="2">
    <citation type="submission" date="2021-04" db="EMBL/GenBank/DDBJ databases">
        <authorList>
            <person name="Gilroy R."/>
        </authorList>
    </citation>
    <scope>NUCLEOTIDE SEQUENCE</scope>
    <source>
        <strain evidence="3">ChiBcec15-1070</strain>
    </source>
</reference>
<reference evidence="3" key="1">
    <citation type="journal article" date="2021" name="PeerJ">
        <title>Extensive microbial diversity within the chicken gut microbiome revealed by metagenomics and culture.</title>
        <authorList>
            <person name="Gilroy R."/>
            <person name="Ravi A."/>
            <person name="Getino M."/>
            <person name="Pursley I."/>
            <person name="Horton D.L."/>
            <person name="Alikhan N.F."/>
            <person name="Baker D."/>
            <person name="Gharbi K."/>
            <person name="Hall N."/>
            <person name="Watson M."/>
            <person name="Adriaenssens E.M."/>
            <person name="Foster-Nyarko E."/>
            <person name="Jarju S."/>
            <person name="Secka A."/>
            <person name="Antonio M."/>
            <person name="Oren A."/>
            <person name="Chaudhuri R.R."/>
            <person name="La Ragione R."/>
            <person name="Hildebrand F."/>
            <person name="Pallen M.J."/>
        </authorList>
    </citation>
    <scope>NUCLEOTIDE SEQUENCE</scope>
    <source>
        <strain evidence="3">ChiBcec15-1070</strain>
    </source>
</reference>
<accession>A0A9D1QDK9</accession>
<gene>
    <name evidence="3" type="ORF">H9888_07870</name>
</gene>
<dbReference type="Pfam" id="PF10988">
    <property type="entry name" value="DUF2807"/>
    <property type="match status" value="2"/>
</dbReference>
<feature type="chain" id="PRO_5038690797" evidence="1">
    <location>
        <begin position="21"/>
        <end position="278"/>
    </location>
</feature>
<organism evidence="3 4">
    <name type="scientific">Candidatus Rikenella faecigallinarum</name>
    <dbReference type="NCBI Taxonomy" id="2838745"/>
    <lineage>
        <taxon>Bacteria</taxon>
        <taxon>Pseudomonadati</taxon>
        <taxon>Bacteroidota</taxon>
        <taxon>Bacteroidia</taxon>
        <taxon>Bacteroidales</taxon>
        <taxon>Rikenellaceae</taxon>
        <taxon>Rikenella</taxon>
    </lineage>
</organism>
<evidence type="ECO:0000313" key="4">
    <source>
        <dbReference type="Proteomes" id="UP000823926"/>
    </source>
</evidence>
<feature type="domain" description="Putative auto-transporter adhesin head GIN" evidence="2">
    <location>
        <begin position="38"/>
        <end position="165"/>
    </location>
</feature>
<name>A0A9D1QDK9_9BACT</name>
<keyword evidence="1" id="KW-0732">Signal</keyword>
<evidence type="ECO:0000256" key="1">
    <source>
        <dbReference type="SAM" id="SignalP"/>
    </source>
</evidence>
<dbReference type="InterPro" id="IPR021255">
    <property type="entry name" value="DUF2807"/>
</dbReference>
<dbReference type="EMBL" id="DXHL01000035">
    <property type="protein sequence ID" value="HIW11395.1"/>
    <property type="molecule type" value="Genomic_DNA"/>
</dbReference>
<feature type="domain" description="Putative auto-transporter adhesin head GIN" evidence="2">
    <location>
        <begin position="174"/>
        <end position="265"/>
    </location>
</feature>
<evidence type="ECO:0000313" key="3">
    <source>
        <dbReference type="EMBL" id="HIW11395.1"/>
    </source>
</evidence>
<dbReference type="Gene3D" id="2.160.20.120">
    <property type="match status" value="1"/>
</dbReference>
<evidence type="ECO:0000259" key="2">
    <source>
        <dbReference type="Pfam" id="PF10988"/>
    </source>
</evidence>
<feature type="signal peptide" evidence="1">
    <location>
        <begin position="1"/>
        <end position="20"/>
    </location>
</feature>
<dbReference type="Proteomes" id="UP000823926">
    <property type="component" value="Unassembled WGS sequence"/>
</dbReference>
<sequence>MKKLLLLVCCALALPLSILAQEAPTTVVEKYADRTINGVIIAGAFDVQLAQADGASRKVGAKVEVQQELADKLVFEYTDEGYVRLSFKNDVSKYFTGSKKKPQAWITVSELKYLNVTGASSVVCTGICSTEGDLRILTSGTASVNLLEASAGTLHVEASGTSNVSDAKLTVAGEAVAEVSGTSKLSGTVKCGDVKFVVSGVSSVTLAGEAAKAEVEMSGTGSADLEHFAVGEMTAKVSGMGKVKANVTAGGTAEVSTMGSFRYTGAGLVTGKGVKRLD</sequence>
<comment type="caution">
    <text evidence="3">The sequence shown here is derived from an EMBL/GenBank/DDBJ whole genome shotgun (WGS) entry which is preliminary data.</text>
</comment>